<name>A0ABQ0A4U0_9GAMM</name>
<dbReference type="SUPFAM" id="SSF46626">
    <property type="entry name" value="Cytochrome c"/>
    <property type="match status" value="1"/>
</dbReference>
<evidence type="ECO:0000313" key="1">
    <source>
        <dbReference type="EMBL" id="GAA6166646.1"/>
    </source>
</evidence>
<reference evidence="1 2" key="1">
    <citation type="submission" date="2024-04" db="EMBL/GenBank/DDBJ databases">
        <title>Draft genome sequence of Sessilibacter corallicola NBRC 116591.</title>
        <authorList>
            <person name="Miyakawa T."/>
            <person name="Kusuya Y."/>
            <person name="Miura T."/>
        </authorList>
    </citation>
    <scope>NUCLEOTIDE SEQUENCE [LARGE SCALE GENOMIC DNA]</scope>
    <source>
        <strain evidence="1 2">KU-00831-HH</strain>
    </source>
</reference>
<accession>A0ABQ0A4U0</accession>
<dbReference type="Proteomes" id="UP001465153">
    <property type="component" value="Unassembled WGS sequence"/>
</dbReference>
<dbReference type="EMBL" id="BAABWN010000001">
    <property type="protein sequence ID" value="GAA6166646.1"/>
    <property type="molecule type" value="Genomic_DNA"/>
</dbReference>
<comment type="caution">
    <text evidence="1">The sequence shown here is derived from an EMBL/GenBank/DDBJ whole genome shotgun (WGS) entry which is preliminary data.</text>
</comment>
<sequence length="121" mass="13203">MQATGVLAQSNSARINYLLNCQGCHSADGKGSAGGAPDMTLYGKEFLQSAPGRRFFIQVPGSSNSSLSNLELADVLNFIASELIQYNEAIQFTETEVEQYRGTKISNVVETRNQLILELVR</sequence>
<protein>
    <recommendedName>
        <fullName evidence="3">Cytochrome c domain-containing protein</fullName>
    </recommendedName>
</protein>
<gene>
    <name evidence="1" type="ORF">NBRC116591_04560</name>
</gene>
<evidence type="ECO:0000313" key="2">
    <source>
        <dbReference type="Proteomes" id="UP001465153"/>
    </source>
</evidence>
<keyword evidence="2" id="KW-1185">Reference proteome</keyword>
<dbReference type="InterPro" id="IPR036909">
    <property type="entry name" value="Cyt_c-like_dom_sf"/>
</dbReference>
<proteinExistence type="predicted"/>
<dbReference type="Gene3D" id="1.10.760.10">
    <property type="entry name" value="Cytochrome c-like domain"/>
    <property type="match status" value="1"/>
</dbReference>
<evidence type="ECO:0008006" key="3">
    <source>
        <dbReference type="Google" id="ProtNLM"/>
    </source>
</evidence>
<organism evidence="1 2">
    <name type="scientific">Sessilibacter corallicola</name>
    <dbReference type="NCBI Taxonomy" id="2904075"/>
    <lineage>
        <taxon>Bacteria</taxon>
        <taxon>Pseudomonadati</taxon>
        <taxon>Pseudomonadota</taxon>
        <taxon>Gammaproteobacteria</taxon>
        <taxon>Cellvibrionales</taxon>
        <taxon>Cellvibrionaceae</taxon>
        <taxon>Sessilibacter</taxon>
    </lineage>
</organism>